<accession>A0A1L0CSZ1</accession>
<dbReference type="EMBL" id="FQNF01000134">
    <property type="protein sequence ID" value="SGZ41697.1"/>
    <property type="molecule type" value="Genomic_DNA"/>
</dbReference>
<dbReference type="VEuPathDB" id="FungiDB:HGUI_03898"/>
<feature type="compositionally biased region" description="Polar residues" evidence="1">
    <location>
        <begin position="271"/>
        <end position="286"/>
    </location>
</feature>
<evidence type="ECO:0000256" key="1">
    <source>
        <dbReference type="SAM" id="MobiDB-lite"/>
    </source>
</evidence>
<name>A0A1L0CSZ1_9ASCO</name>
<feature type="compositionally biased region" description="Polar residues" evidence="1">
    <location>
        <begin position="252"/>
        <end position="264"/>
    </location>
</feature>
<gene>
    <name evidence="2" type="ORF">HGUI_03898</name>
</gene>
<proteinExistence type="predicted"/>
<reference evidence="3" key="1">
    <citation type="submission" date="2016-11" db="EMBL/GenBank/DDBJ databases">
        <authorList>
            <person name="Guldener U."/>
        </authorList>
    </citation>
    <scope>NUCLEOTIDE SEQUENCE [LARGE SCALE GENOMIC DNA]</scope>
</reference>
<dbReference type="OrthoDB" id="3973129at2759"/>
<feature type="region of interest" description="Disordered" evidence="1">
    <location>
        <begin position="17"/>
        <end position="49"/>
    </location>
</feature>
<evidence type="ECO:0000313" key="2">
    <source>
        <dbReference type="EMBL" id="SGZ41697.1"/>
    </source>
</evidence>
<sequence>MFKDIRIKKNHSSTEKALLNTSPSSTNVHSQNNINFFNSSNKRKSIDSDTSIESLRESLPVIKGTVTHEWGTGSSKKKNSTIIKLNNTDGTPLTSPLKMTSVNSNENMDIETLFEDKHVTIPDYKFSHNTHDKSEIDQKRKHNRAARILSNEQFLNIQVDSVEDEKMIEKIHNGNLFQSPIKKGTILKKNNLTLVSEDVDSKLKNLLDSSDDESNDLSKRQFDDSKTLLNEGNNKKIDIPFVFKKPQHQYPSTLLKENSSNSVKNNRERSASATNSVNSEASDMSESSQFSFQFKGRTASVKYYSKNKSSNEMNYFDDVIDEDFDLNNGLSDVDFLDDTDYPNEEQNHQIDESDECEDTFGMGFSTIAHISEQSSEEDGHSSNQDEAHVFDRGFSSIANITDEEADTINDSNFGETIQKKQEMGKLLEIKTDLQDDVQEDTLITPNAESVNKNIKKFNDLFNISEDEDVDDTPKVVKIKSNENGKNSQKVTKYNDLFSLSESDEEEDNNQTIRSPICVKKYMFNSSLDDYGDDELGELVEEMNELIPEEEKNNFLNSSKSALSRESALSPNTPTNKLLSPVYNNLLTKSPMVSQKKKYGYAQFYGMNSISAIYDDPLSTSPLVQSPKANLVNLPPRNILKYHDLNTDLDSSIPRRMGDLFFIEEEDEDAIKDETLNPKTVDNKEPNIDDSVLEDDLVLAEINEIPEDYDEEDYVENTRYLKNTYGLKNKKSNLSLRSFTISEGEDEKTEEKNEANEKGVPKRLFGNKQKIKYHKFFHKPVGLVARSDKPMSNKVSIKNKTITFFKKHLEDNIETHDNQHDVDLSPIQEKRVSIED</sequence>
<evidence type="ECO:0000313" key="3">
    <source>
        <dbReference type="Proteomes" id="UP000183365"/>
    </source>
</evidence>
<keyword evidence="3" id="KW-1185">Reference proteome</keyword>
<feature type="compositionally biased region" description="Polar residues" evidence="1">
    <location>
        <begin position="19"/>
        <end position="31"/>
    </location>
</feature>
<organism evidence="2 3">
    <name type="scientific">Hanseniaspora guilliermondii</name>
    <dbReference type="NCBI Taxonomy" id="56406"/>
    <lineage>
        <taxon>Eukaryota</taxon>
        <taxon>Fungi</taxon>
        <taxon>Dikarya</taxon>
        <taxon>Ascomycota</taxon>
        <taxon>Saccharomycotina</taxon>
        <taxon>Saccharomycetes</taxon>
        <taxon>Saccharomycodales</taxon>
        <taxon>Saccharomycodaceae</taxon>
        <taxon>Hanseniaspora</taxon>
    </lineage>
</organism>
<feature type="region of interest" description="Disordered" evidence="1">
    <location>
        <begin position="252"/>
        <end position="286"/>
    </location>
</feature>
<protein>
    <submittedName>
        <fullName evidence="2">Uncharacterized protein</fullName>
    </submittedName>
</protein>
<dbReference type="Proteomes" id="UP000183365">
    <property type="component" value="Unassembled WGS sequence"/>
</dbReference>
<dbReference type="AlphaFoldDB" id="A0A1L0CSZ1"/>